<organism evidence="1 2">
    <name type="scientific">Solirubrobacter pauli</name>
    <dbReference type="NCBI Taxonomy" id="166793"/>
    <lineage>
        <taxon>Bacteria</taxon>
        <taxon>Bacillati</taxon>
        <taxon>Actinomycetota</taxon>
        <taxon>Thermoleophilia</taxon>
        <taxon>Solirubrobacterales</taxon>
        <taxon>Solirubrobacteraceae</taxon>
        <taxon>Solirubrobacter</taxon>
    </lineage>
</organism>
<dbReference type="GO" id="GO:0016787">
    <property type="term" value="F:hydrolase activity"/>
    <property type="evidence" value="ECO:0007669"/>
    <property type="project" value="UniProtKB-KW"/>
</dbReference>
<dbReference type="SUPFAM" id="SSF55486">
    <property type="entry name" value="Metalloproteases ('zincins'), catalytic domain"/>
    <property type="match status" value="1"/>
</dbReference>
<dbReference type="InterPro" id="IPR022454">
    <property type="entry name" value="CHP03883_F420-assoc"/>
</dbReference>
<dbReference type="InterPro" id="IPR018766">
    <property type="entry name" value="Zinicin_2"/>
</dbReference>
<reference evidence="1 2" key="1">
    <citation type="submission" date="2018-10" db="EMBL/GenBank/DDBJ databases">
        <title>Genomic Encyclopedia of Archaeal and Bacterial Type Strains, Phase II (KMG-II): from individual species to whole genera.</title>
        <authorList>
            <person name="Goeker M."/>
        </authorList>
    </citation>
    <scope>NUCLEOTIDE SEQUENCE [LARGE SCALE GENOMIC DNA]</scope>
    <source>
        <strain evidence="1 2">DSM 14954</strain>
    </source>
</reference>
<keyword evidence="1" id="KW-0378">Hydrolase</keyword>
<gene>
    <name evidence="1" type="ORF">C8N24_2505</name>
</gene>
<evidence type="ECO:0000313" key="2">
    <source>
        <dbReference type="Proteomes" id="UP000278962"/>
    </source>
</evidence>
<dbReference type="EMBL" id="RBIL01000001">
    <property type="protein sequence ID" value="RKQ92653.1"/>
    <property type="molecule type" value="Genomic_DNA"/>
</dbReference>
<dbReference type="InterPro" id="IPR042271">
    <property type="entry name" value="Zinicin_2_N"/>
</dbReference>
<keyword evidence="2" id="KW-1185">Reference proteome</keyword>
<name>A0A660LFR0_9ACTN</name>
<protein>
    <submittedName>
        <fullName evidence="1">Putative hydrolase/coenzyme F420 biosynthesis associated uncharacterized protein</fullName>
    </submittedName>
</protein>
<dbReference type="RefSeq" id="WP_121250332.1">
    <property type="nucleotide sequence ID" value="NZ_RBIL01000001.1"/>
</dbReference>
<dbReference type="AlphaFoldDB" id="A0A660LFR0"/>
<sequence>MLGQVIDWKLAGTVARGVANLQPSGNPEPFEQLAAPAVEAERLVSAYTGLVAAQPVPVAEAVERPGWIDANLASLQTVLTPATERLNGKLGPLGVVAGGVMAIEAGAISGFLAGRVLGQYEFPVLEPDRPARLLFVTPNLAQAAESLEADADQLLRWVALHEMTHALQFGGVPWLREHLAGMLRELLGGLQINPASMLRVPDLTDLRAMLERVREDGLATVMIGADKRETLDRVQAFMAVLEGYAEHVMDAVGADVLDDLPALRSALSRRRRDRSGLLKILERLIGMDLKLKQYELGKQFCDGVVARAGIDGLNRVWLAPETMPTWAELSDPAGWLARTERVEPAF</sequence>
<dbReference type="NCBIfam" id="TIGR03624">
    <property type="entry name" value="putative hydrolase"/>
    <property type="match status" value="1"/>
</dbReference>
<dbReference type="OrthoDB" id="142939at2"/>
<dbReference type="Gene3D" id="1.20.150.30">
    <property type="entry name" value="Zincin-like metallopeptidase, N-terminal domain"/>
    <property type="match status" value="1"/>
</dbReference>
<dbReference type="NCBIfam" id="TIGR03883">
    <property type="entry name" value="DUF2342_F420"/>
    <property type="match status" value="1"/>
</dbReference>
<dbReference type="Proteomes" id="UP000278962">
    <property type="component" value="Unassembled WGS sequence"/>
</dbReference>
<evidence type="ECO:0000313" key="1">
    <source>
        <dbReference type="EMBL" id="RKQ92653.1"/>
    </source>
</evidence>
<dbReference type="Pfam" id="PF10103">
    <property type="entry name" value="Zincin_2"/>
    <property type="match status" value="1"/>
</dbReference>
<proteinExistence type="predicted"/>
<accession>A0A660LFR0</accession>
<comment type="caution">
    <text evidence="1">The sequence shown here is derived from an EMBL/GenBank/DDBJ whole genome shotgun (WGS) entry which is preliminary data.</text>
</comment>
<dbReference type="PANTHER" id="PTHR39420">
    <property type="match status" value="1"/>
</dbReference>
<dbReference type="PANTHER" id="PTHR39420:SF1">
    <property type="entry name" value="HYDROLASE"/>
    <property type="match status" value="1"/>
</dbReference>